<dbReference type="SMART" id="SM00855">
    <property type="entry name" value="PGAM"/>
    <property type="match status" value="1"/>
</dbReference>
<evidence type="ECO:0000256" key="10">
    <source>
        <dbReference type="PIRSR" id="PIRSR613078-2"/>
    </source>
</evidence>
<keyword evidence="14" id="KW-1185">Reference proteome</keyword>
<comment type="cofactor">
    <cofactor evidence="1">
        <name>FAD</name>
        <dbReference type="ChEBI" id="CHEBI:57692"/>
    </cofactor>
</comment>
<keyword evidence="6" id="KW-0809">Transit peptide</keyword>
<dbReference type="InterPro" id="IPR016164">
    <property type="entry name" value="FAD-linked_Oxase-like_C"/>
</dbReference>
<feature type="binding site" evidence="10">
    <location>
        <begin position="675"/>
        <end position="676"/>
    </location>
    <ligand>
        <name>substrate</name>
    </ligand>
</feature>
<dbReference type="FunFam" id="3.30.70.2740:FF:000001">
    <property type="entry name" value="D-lactate dehydrogenase mitochondrial"/>
    <property type="match status" value="1"/>
</dbReference>
<feature type="domain" description="FAD-binding PCMH-type" evidence="12">
    <location>
        <begin position="91"/>
        <end position="305"/>
    </location>
</feature>
<dbReference type="InterPro" id="IPR016169">
    <property type="entry name" value="FAD-bd_PCMH_sub2"/>
</dbReference>
<evidence type="ECO:0000313" key="14">
    <source>
        <dbReference type="Proteomes" id="UP001530400"/>
    </source>
</evidence>
<evidence type="ECO:0000256" key="2">
    <source>
        <dbReference type="ARBA" id="ARBA00004173"/>
    </source>
</evidence>
<feature type="binding site" evidence="10">
    <location>
        <begin position="645"/>
        <end position="648"/>
    </location>
    <ligand>
        <name>substrate</name>
    </ligand>
</feature>
<evidence type="ECO:0000256" key="7">
    <source>
        <dbReference type="ARBA" id="ARBA00023002"/>
    </source>
</evidence>
<dbReference type="PANTHER" id="PTHR11748">
    <property type="entry name" value="D-LACTATE DEHYDROGENASE"/>
    <property type="match status" value="1"/>
</dbReference>
<accession>A0ABD3PE02</accession>
<evidence type="ECO:0000256" key="9">
    <source>
        <dbReference type="ARBA" id="ARBA00038897"/>
    </source>
</evidence>
<evidence type="ECO:0000256" key="4">
    <source>
        <dbReference type="ARBA" id="ARBA00022630"/>
    </source>
</evidence>
<evidence type="ECO:0000256" key="3">
    <source>
        <dbReference type="ARBA" id="ARBA00008000"/>
    </source>
</evidence>
<keyword evidence="8" id="KW-0496">Mitochondrion</keyword>
<dbReference type="Pfam" id="PF00300">
    <property type="entry name" value="His_Phos_1"/>
    <property type="match status" value="1"/>
</dbReference>
<gene>
    <name evidence="13" type="ORF">ACHAWO_001448</name>
</gene>
<dbReference type="Gene3D" id="3.30.43.10">
    <property type="entry name" value="Uridine Diphospho-n-acetylenolpyruvylglucosamine Reductase, domain 2"/>
    <property type="match status" value="1"/>
</dbReference>
<dbReference type="PROSITE" id="PS51387">
    <property type="entry name" value="FAD_PCMH"/>
    <property type="match status" value="1"/>
</dbReference>
<dbReference type="Pfam" id="PF01565">
    <property type="entry name" value="FAD_binding_4"/>
    <property type="match status" value="1"/>
</dbReference>
<dbReference type="EC" id="1.1.2.4" evidence="9"/>
<dbReference type="InterPro" id="IPR013078">
    <property type="entry name" value="His_Pase_superF_clade-1"/>
</dbReference>
<dbReference type="GO" id="GO:0004458">
    <property type="term" value="F:D-lactate dehydrogenase (cytochrome) activity"/>
    <property type="evidence" value="ECO:0007669"/>
    <property type="project" value="UniProtKB-EC"/>
</dbReference>
<protein>
    <recommendedName>
        <fullName evidence="9">D-lactate dehydrogenase (cytochrome)</fullName>
        <ecNumber evidence="9">1.1.2.4</ecNumber>
    </recommendedName>
</protein>
<comment type="similarity">
    <text evidence="3">Belongs to the FAD-binding oxidoreductase/transferase type 4 family.</text>
</comment>
<organism evidence="13 14">
    <name type="scientific">Cyclotella atomus</name>
    <dbReference type="NCBI Taxonomy" id="382360"/>
    <lineage>
        <taxon>Eukaryota</taxon>
        <taxon>Sar</taxon>
        <taxon>Stramenopiles</taxon>
        <taxon>Ochrophyta</taxon>
        <taxon>Bacillariophyta</taxon>
        <taxon>Coscinodiscophyceae</taxon>
        <taxon>Thalassiosirophycidae</taxon>
        <taxon>Stephanodiscales</taxon>
        <taxon>Stephanodiscaceae</taxon>
        <taxon>Cyclotella</taxon>
    </lineage>
</organism>
<comment type="caution">
    <text evidence="13">The sequence shown here is derived from an EMBL/GenBank/DDBJ whole genome shotgun (WGS) entry which is preliminary data.</text>
</comment>
<keyword evidence="5" id="KW-0274">FAD</keyword>
<evidence type="ECO:0000256" key="11">
    <source>
        <dbReference type="PIRSR" id="PIRSR613078-3"/>
    </source>
</evidence>
<dbReference type="SUPFAM" id="SSF53254">
    <property type="entry name" value="Phosphoglycerate mutase-like"/>
    <property type="match status" value="1"/>
</dbReference>
<evidence type="ECO:0000256" key="1">
    <source>
        <dbReference type="ARBA" id="ARBA00001974"/>
    </source>
</evidence>
<dbReference type="InterPro" id="IPR016166">
    <property type="entry name" value="FAD-bd_PCMH"/>
</dbReference>
<dbReference type="InterPro" id="IPR004113">
    <property type="entry name" value="FAD-bd_oxidored_4_C"/>
</dbReference>
<evidence type="ECO:0000256" key="5">
    <source>
        <dbReference type="ARBA" id="ARBA00022827"/>
    </source>
</evidence>
<dbReference type="Pfam" id="PF02913">
    <property type="entry name" value="FAD-oxidase_C"/>
    <property type="match status" value="1"/>
</dbReference>
<evidence type="ECO:0000256" key="6">
    <source>
        <dbReference type="ARBA" id="ARBA00022946"/>
    </source>
</evidence>
<evidence type="ECO:0000259" key="12">
    <source>
        <dbReference type="PROSITE" id="PS51387"/>
    </source>
</evidence>
<dbReference type="SUPFAM" id="SSF55103">
    <property type="entry name" value="FAD-linked oxidases, C-terminal domain"/>
    <property type="match status" value="1"/>
</dbReference>
<dbReference type="CDD" id="cd07040">
    <property type="entry name" value="HP"/>
    <property type="match status" value="1"/>
</dbReference>
<proteinExistence type="inferred from homology"/>
<feature type="binding site" evidence="10">
    <location>
        <position position="588"/>
    </location>
    <ligand>
        <name>substrate</name>
    </ligand>
</feature>
<feature type="binding site" evidence="10">
    <location>
        <begin position="547"/>
        <end position="548"/>
    </location>
    <ligand>
        <name>substrate</name>
    </ligand>
</feature>
<sequence>MNALCRFGSNLSYRYPCKSASLFSQIVTERCEHVLRKQGSRQIHDDHHLTQKESRLPSNFLSTLEATHPKLKISTNPYDLDSHAHGESYHPPSPPNAVIYPSNVEEIRDILSLCCREADDQSDSDVTVVDVVSCIPYGAGTSVEGHLNLLLPEDSKIIEVPSSVFANSDGSDSYRKVKIRRKGGISIDMVNFQQIGEVETGLSFMVDPGADASIGGMVACGASGTAAVKYGTMRENVLALTAVLPPTKIRPACDNDFNSAFKPEIVQCGTTALKSSAGYNLPALLTGSEGTLAIVTEATVKIHPIHNNVIAAVCAFDDLHTAAQAVTMIRMLGVPVSRIELLDEVSVQAFNNSLHSTCDKTNNLEHLELKPTLFLEFCAHSENSVNEDLSAAKHICIGEFGATNFRSASDEITRHALWAARHRLYYSSIALKEGATPRSTLLTDACVPLSQFADVLVATASDVKTFGVVGPCFGHAGDGNFHCIMPMTEDDSEDYKDAVFQANENLIERVISVGGTCTGEHGVGYGKKKYLNKMYGEGAPGSRETFTGWTDVPLSSIGETEAVNTGKLLSQYTSGINIDALFTSTLGRARMTAHHCWWAYYDRLELEYRHMKQYQYYNPPNASRRILQSNDWVPKQFIIDHRLNERHYGSLQGLVKSDAEAGLHGHSPKEVQQWRRSWHAIPPLLDDNDPRRIEELRLYRDICGGTENVPRGECLAMVAKERIRPFIAKSLTPLLDAACFDSRHSTSDQSISNEGGTALIVAHANSLRALIGVICNVENDAAALRKLESMKIPTASPLILRYRRSTVKGIYSPVDCTVDGEVKTDLPVYPLSSVQLSMLRRPKSEQSVDTTSAPVASLLA</sequence>
<keyword evidence="7" id="KW-0560">Oxidoreductase</keyword>
<dbReference type="InterPro" id="IPR029033">
    <property type="entry name" value="His_PPase_superfam"/>
</dbReference>
<feature type="site" description="Transition state stabilizer" evidence="11">
    <location>
        <position position="763"/>
    </location>
</feature>
<keyword evidence="4" id="KW-0285">Flavoprotein</keyword>
<evidence type="ECO:0000256" key="8">
    <source>
        <dbReference type="ARBA" id="ARBA00023128"/>
    </source>
</evidence>
<dbReference type="Gene3D" id="3.30.70.2740">
    <property type="match status" value="1"/>
</dbReference>
<dbReference type="GO" id="GO:0005739">
    <property type="term" value="C:mitochondrion"/>
    <property type="evidence" value="ECO:0007669"/>
    <property type="project" value="UniProtKB-SubCell"/>
</dbReference>
<dbReference type="InterPro" id="IPR036318">
    <property type="entry name" value="FAD-bd_PCMH-like_sf"/>
</dbReference>
<comment type="subcellular location">
    <subcellularLocation>
        <location evidence="2">Mitochondrion</location>
    </subcellularLocation>
</comment>
<feature type="binding site" evidence="10">
    <location>
        <position position="656"/>
    </location>
    <ligand>
        <name>substrate</name>
    </ligand>
</feature>
<name>A0ABD3PE02_9STRA</name>
<dbReference type="SUPFAM" id="SSF56176">
    <property type="entry name" value="FAD-binding/transporter-associated domain-like"/>
    <property type="match status" value="1"/>
</dbReference>
<dbReference type="Gene3D" id="3.30.465.10">
    <property type="match status" value="1"/>
</dbReference>
<dbReference type="InterPro" id="IPR016167">
    <property type="entry name" value="FAD-bd_PCMH_sub1"/>
</dbReference>
<reference evidence="13 14" key="1">
    <citation type="submission" date="2024-10" db="EMBL/GenBank/DDBJ databases">
        <title>Updated reference genomes for cyclostephanoid diatoms.</title>
        <authorList>
            <person name="Roberts W.R."/>
            <person name="Alverson A.J."/>
        </authorList>
    </citation>
    <scope>NUCLEOTIDE SEQUENCE [LARGE SCALE GENOMIC DNA]</scope>
    <source>
        <strain evidence="13 14">AJA010-31</strain>
    </source>
</reference>
<dbReference type="EMBL" id="JALLPJ020000671">
    <property type="protein sequence ID" value="KAL3785942.1"/>
    <property type="molecule type" value="Genomic_DNA"/>
</dbReference>
<dbReference type="Gene3D" id="3.40.50.1240">
    <property type="entry name" value="Phosphoglycerate mutase-like"/>
    <property type="match status" value="1"/>
</dbReference>
<dbReference type="Proteomes" id="UP001530400">
    <property type="component" value="Unassembled WGS sequence"/>
</dbReference>
<dbReference type="AlphaFoldDB" id="A0ABD3PE02"/>
<evidence type="ECO:0000313" key="13">
    <source>
        <dbReference type="EMBL" id="KAL3785942.1"/>
    </source>
</evidence>
<dbReference type="InterPro" id="IPR006094">
    <property type="entry name" value="Oxid_FAD_bind_N"/>
</dbReference>
<dbReference type="PANTHER" id="PTHR11748:SF111">
    <property type="entry name" value="D-LACTATE DEHYDROGENASE, MITOCHONDRIAL-RELATED"/>
    <property type="match status" value="1"/>
</dbReference>